<gene>
    <name evidence="12" type="ORF">A2Y57_02150</name>
</gene>
<feature type="transmembrane region" description="Helical" evidence="11">
    <location>
        <begin position="297"/>
        <end position="319"/>
    </location>
</feature>
<dbReference type="GO" id="GO:0008360">
    <property type="term" value="P:regulation of cell shape"/>
    <property type="evidence" value="ECO:0007669"/>
    <property type="project" value="UniProtKB-KW"/>
</dbReference>
<organism evidence="12 13">
    <name type="scientific">Candidatus Woykebacteria bacterium RBG_13_40_7b</name>
    <dbReference type="NCBI Taxonomy" id="1802594"/>
    <lineage>
        <taxon>Bacteria</taxon>
        <taxon>Candidatus Woykeibacteriota</taxon>
    </lineage>
</organism>
<keyword evidence="3" id="KW-0328">Glycosyltransferase</keyword>
<evidence type="ECO:0000313" key="13">
    <source>
        <dbReference type="Proteomes" id="UP000177103"/>
    </source>
</evidence>
<evidence type="ECO:0000256" key="9">
    <source>
        <dbReference type="ARBA" id="ARBA00023136"/>
    </source>
</evidence>
<dbReference type="GO" id="GO:0009252">
    <property type="term" value="P:peptidoglycan biosynthetic process"/>
    <property type="evidence" value="ECO:0007669"/>
    <property type="project" value="UniProtKB-KW"/>
</dbReference>
<accession>A0A1G1WB32</accession>
<dbReference type="PANTHER" id="PTHR30474:SF1">
    <property type="entry name" value="PEPTIDOGLYCAN GLYCOSYLTRANSFERASE MRDB"/>
    <property type="match status" value="1"/>
</dbReference>
<feature type="transmembrane region" description="Helical" evidence="11">
    <location>
        <begin position="178"/>
        <end position="196"/>
    </location>
</feature>
<dbReference type="NCBIfam" id="TIGR02210">
    <property type="entry name" value="rodA_shape"/>
    <property type="match status" value="1"/>
</dbReference>
<keyword evidence="6" id="KW-0133">Cell shape</keyword>
<comment type="caution">
    <text evidence="12">The sequence shown here is derived from an EMBL/GenBank/DDBJ whole genome shotgun (WGS) entry which is preliminary data.</text>
</comment>
<keyword evidence="7" id="KW-0573">Peptidoglycan synthesis</keyword>
<dbReference type="GO" id="GO:0016757">
    <property type="term" value="F:glycosyltransferase activity"/>
    <property type="evidence" value="ECO:0007669"/>
    <property type="project" value="UniProtKB-KW"/>
</dbReference>
<dbReference type="Proteomes" id="UP000177103">
    <property type="component" value="Unassembled WGS sequence"/>
</dbReference>
<dbReference type="PROSITE" id="PS00428">
    <property type="entry name" value="FTSW_RODA_SPOVE"/>
    <property type="match status" value="1"/>
</dbReference>
<proteinExistence type="predicted"/>
<dbReference type="EMBL" id="MHCQ01000008">
    <property type="protein sequence ID" value="OGY24883.1"/>
    <property type="molecule type" value="Genomic_DNA"/>
</dbReference>
<feature type="transmembrane region" description="Helical" evidence="11">
    <location>
        <begin position="41"/>
        <end position="59"/>
    </location>
</feature>
<dbReference type="InterPro" id="IPR001182">
    <property type="entry name" value="FtsW/RodA"/>
</dbReference>
<feature type="transmembrane region" description="Helical" evidence="11">
    <location>
        <begin position="111"/>
        <end position="127"/>
    </location>
</feature>
<feature type="transmembrane region" description="Helical" evidence="11">
    <location>
        <begin position="71"/>
        <end position="91"/>
    </location>
</feature>
<dbReference type="GO" id="GO:0032153">
    <property type="term" value="C:cell division site"/>
    <property type="evidence" value="ECO:0007669"/>
    <property type="project" value="TreeGrafter"/>
</dbReference>
<dbReference type="GO" id="GO:0051301">
    <property type="term" value="P:cell division"/>
    <property type="evidence" value="ECO:0007669"/>
    <property type="project" value="InterPro"/>
</dbReference>
<evidence type="ECO:0000256" key="2">
    <source>
        <dbReference type="ARBA" id="ARBA00022475"/>
    </source>
</evidence>
<evidence type="ECO:0000256" key="10">
    <source>
        <dbReference type="ARBA" id="ARBA00023316"/>
    </source>
</evidence>
<keyword evidence="5 11" id="KW-0812">Transmembrane</keyword>
<dbReference type="GO" id="GO:0015648">
    <property type="term" value="F:lipid-linked peptidoglycan transporter activity"/>
    <property type="evidence" value="ECO:0007669"/>
    <property type="project" value="TreeGrafter"/>
</dbReference>
<feature type="transmembrane region" description="Helical" evidence="11">
    <location>
        <begin position="331"/>
        <end position="353"/>
    </location>
</feature>
<evidence type="ECO:0000313" key="12">
    <source>
        <dbReference type="EMBL" id="OGY24883.1"/>
    </source>
</evidence>
<evidence type="ECO:0000256" key="3">
    <source>
        <dbReference type="ARBA" id="ARBA00022676"/>
    </source>
</evidence>
<feature type="transmembrane region" description="Helical" evidence="11">
    <location>
        <begin position="134"/>
        <end position="149"/>
    </location>
</feature>
<dbReference type="Pfam" id="PF01098">
    <property type="entry name" value="FTSW_RODA_SPOVE"/>
    <property type="match status" value="1"/>
</dbReference>
<evidence type="ECO:0000256" key="1">
    <source>
        <dbReference type="ARBA" id="ARBA00004141"/>
    </source>
</evidence>
<keyword evidence="8 11" id="KW-1133">Transmembrane helix</keyword>
<keyword evidence="9 11" id="KW-0472">Membrane</keyword>
<sequence length="358" mass="39243">MREGFFKNFDWIILILVLLISSYSLLLIFSVSVGVRVAADLFLKQAFFILVGLLFYLLITRIDYKNLKNFALPLYVVFLGLLIFTFFLGAVTRGSIRWIDFAGLRFSPSEFLKPALILVLASVFSTARIRFKEVIIALALFLPGAYLIFSQPDIGTLITLIFIFVSILFVAGINLRYFVSLALITLVSLPLLWNYLLPYQKLRLTTFLNPGSDPTGAGYNLIQSVIAVGSGQLFGRGFGKGTQSHLAFLPEVHTDFIFSTLSEDLGFLGAVLLLSLLLILIFKIFTIAKNTTDSFGALICIGAGALILFQTFVNVGGNIGLLPITGITLPLFSYGGSSLISIMITLGLVSSVAKRSKT</sequence>
<feature type="transmembrane region" description="Helical" evidence="11">
    <location>
        <begin position="265"/>
        <end position="285"/>
    </location>
</feature>
<name>A0A1G1WB32_9BACT</name>
<comment type="subcellular location">
    <subcellularLocation>
        <location evidence="1">Membrane</location>
        <topology evidence="1">Multi-pass membrane protein</topology>
    </subcellularLocation>
</comment>
<dbReference type="GO" id="GO:0005886">
    <property type="term" value="C:plasma membrane"/>
    <property type="evidence" value="ECO:0007669"/>
    <property type="project" value="TreeGrafter"/>
</dbReference>
<dbReference type="AlphaFoldDB" id="A0A1G1WB32"/>
<dbReference type="PANTHER" id="PTHR30474">
    <property type="entry name" value="CELL CYCLE PROTEIN"/>
    <property type="match status" value="1"/>
</dbReference>
<feature type="transmembrane region" description="Helical" evidence="11">
    <location>
        <begin position="155"/>
        <end position="171"/>
    </location>
</feature>
<evidence type="ECO:0000256" key="8">
    <source>
        <dbReference type="ARBA" id="ARBA00022989"/>
    </source>
</evidence>
<evidence type="ECO:0000256" key="6">
    <source>
        <dbReference type="ARBA" id="ARBA00022960"/>
    </source>
</evidence>
<evidence type="ECO:0000256" key="5">
    <source>
        <dbReference type="ARBA" id="ARBA00022692"/>
    </source>
</evidence>
<keyword evidence="2" id="KW-1003">Cell membrane</keyword>
<evidence type="ECO:0000256" key="11">
    <source>
        <dbReference type="SAM" id="Phobius"/>
    </source>
</evidence>
<keyword evidence="4" id="KW-0808">Transferase</keyword>
<dbReference type="InterPro" id="IPR018365">
    <property type="entry name" value="Cell_cycle_FtsW-rel_CS"/>
</dbReference>
<dbReference type="InterPro" id="IPR011923">
    <property type="entry name" value="RodA/MrdB"/>
</dbReference>
<evidence type="ECO:0000256" key="7">
    <source>
        <dbReference type="ARBA" id="ARBA00022984"/>
    </source>
</evidence>
<keyword evidence="10" id="KW-0961">Cell wall biogenesis/degradation</keyword>
<reference evidence="12 13" key="1">
    <citation type="journal article" date="2016" name="Nat. Commun.">
        <title>Thousands of microbial genomes shed light on interconnected biogeochemical processes in an aquifer system.</title>
        <authorList>
            <person name="Anantharaman K."/>
            <person name="Brown C.T."/>
            <person name="Hug L.A."/>
            <person name="Sharon I."/>
            <person name="Castelle C.J."/>
            <person name="Probst A.J."/>
            <person name="Thomas B.C."/>
            <person name="Singh A."/>
            <person name="Wilkins M.J."/>
            <person name="Karaoz U."/>
            <person name="Brodie E.L."/>
            <person name="Williams K.H."/>
            <person name="Hubbard S.S."/>
            <person name="Banfield J.F."/>
        </authorList>
    </citation>
    <scope>NUCLEOTIDE SEQUENCE [LARGE SCALE GENOMIC DNA]</scope>
</reference>
<feature type="transmembrane region" description="Helical" evidence="11">
    <location>
        <begin position="12"/>
        <end position="35"/>
    </location>
</feature>
<dbReference type="GO" id="GO:0071555">
    <property type="term" value="P:cell wall organization"/>
    <property type="evidence" value="ECO:0007669"/>
    <property type="project" value="UniProtKB-KW"/>
</dbReference>
<evidence type="ECO:0000256" key="4">
    <source>
        <dbReference type="ARBA" id="ARBA00022679"/>
    </source>
</evidence>
<protein>
    <submittedName>
        <fullName evidence="12">Rod shape-determining protein RodA</fullName>
    </submittedName>
</protein>